<dbReference type="InterPro" id="IPR009057">
    <property type="entry name" value="Homeodomain-like_sf"/>
</dbReference>
<evidence type="ECO:0000313" key="5">
    <source>
        <dbReference type="Proteomes" id="UP000515860"/>
    </source>
</evidence>
<feature type="DNA-binding region" description="H-T-H motif" evidence="2">
    <location>
        <begin position="28"/>
        <end position="47"/>
    </location>
</feature>
<organism evidence="4 5">
    <name type="scientific">Wansuia hejianensis</name>
    <dbReference type="NCBI Taxonomy" id="2763667"/>
    <lineage>
        <taxon>Bacteria</taxon>
        <taxon>Bacillati</taxon>
        <taxon>Bacillota</taxon>
        <taxon>Clostridia</taxon>
        <taxon>Lachnospirales</taxon>
        <taxon>Lachnospiraceae</taxon>
        <taxon>Wansuia</taxon>
    </lineage>
</organism>
<dbReference type="AlphaFoldDB" id="A0A7G9GEA6"/>
<proteinExistence type="predicted"/>
<evidence type="ECO:0000259" key="3">
    <source>
        <dbReference type="PROSITE" id="PS50977"/>
    </source>
</evidence>
<evidence type="ECO:0000313" key="4">
    <source>
        <dbReference type="EMBL" id="QNM09138.1"/>
    </source>
</evidence>
<dbReference type="PROSITE" id="PS50977">
    <property type="entry name" value="HTH_TETR_2"/>
    <property type="match status" value="1"/>
</dbReference>
<dbReference type="RefSeq" id="WP_118642382.1">
    <property type="nucleotide sequence ID" value="NZ_CP060635.1"/>
</dbReference>
<keyword evidence="1 2" id="KW-0238">DNA-binding</keyword>
<dbReference type="SUPFAM" id="SSF46689">
    <property type="entry name" value="Homeodomain-like"/>
    <property type="match status" value="1"/>
</dbReference>
<dbReference type="Gene3D" id="1.10.357.10">
    <property type="entry name" value="Tetracycline Repressor, domain 2"/>
    <property type="match status" value="1"/>
</dbReference>
<evidence type="ECO:0000256" key="1">
    <source>
        <dbReference type="ARBA" id="ARBA00023125"/>
    </source>
</evidence>
<evidence type="ECO:0000256" key="2">
    <source>
        <dbReference type="PROSITE-ProRule" id="PRU00335"/>
    </source>
</evidence>
<dbReference type="Pfam" id="PF00440">
    <property type="entry name" value="TetR_N"/>
    <property type="match status" value="1"/>
</dbReference>
<dbReference type="GO" id="GO:0003677">
    <property type="term" value="F:DNA binding"/>
    <property type="evidence" value="ECO:0007669"/>
    <property type="project" value="UniProtKB-UniRule"/>
</dbReference>
<accession>A0A7G9GEA6</accession>
<protein>
    <submittedName>
        <fullName evidence="4">TetR/AcrR family transcriptional regulator C-terminal domain-containing protein</fullName>
    </submittedName>
</protein>
<feature type="domain" description="HTH tetR-type" evidence="3">
    <location>
        <begin position="5"/>
        <end position="65"/>
    </location>
</feature>
<dbReference type="EMBL" id="CP060635">
    <property type="protein sequence ID" value="QNM09138.1"/>
    <property type="molecule type" value="Genomic_DNA"/>
</dbReference>
<keyword evidence="5" id="KW-1185">Reference proteome</keyword>
<dbReference type="InterPro" id="IPR039532">
    <property type="entry name" value="TetR_C_Firmicutes"/>
</dbReference>
<sequence>MPDANITKSALASSMKRLMKEKPFTKISVIDICEGCGMNRKSFYYHFKDKYDLVNWIFYTDFIALVSTRDYESGWDLLIAVGELFYRDQEFYRSALRIEGQNSFREYFHESMTPIVSFFIRDVCDADEDQDILLTFFCDAYLSAVVRWLEEGCKMEPEAFVGRLKTMILGLAKKIVEEKV</sequence>
<dbReference type="Pfam" id="PF14278">
    <property type="entry name" value="TetR_C_8"/>
    <property type="match status" value="1"/>
</dbReference>
<dbReference type="Proteomes" id="UP000515860">
    <property type="component" value="Chromosome"/>
</dbReference>
<dbReference type="InterPro" id="IPR050624">
    <property type="entry name" value="HTH-type_Tx_Regulator"/>
</dbReference>
<gene>
    <name evidence="4" type="ORF">H9Q79_02255</name>
</gene>
<reference evidence="4 5" key="1">
    <citation type="submission" date="2020-08" db="EMBL/GenBank/DDBJ databases">
        <authorList>
            <person name="Liu C."/>
            <person name="Sun Q."/>
        </authorList>
    </citation>
    <scope>NUCLEOTIDE SEQUENCE [LARGE SCALE GENOMIC DNA]</scope>
    <source>
        <strain evidence="4 5">NSJ-29</strain>
    </source>
</reference>
<dbReference type="InterPro" id="IPR001647">
    <property type="entry name" value="HTH_TetR"/>
</dbReference>
<dbReference type="PANTHER" id="PTHR43479:SF7">
    <property type="entry name" value="TETR-FAMILY TRANSCRIPTIONAL REGULATOR"/>
    <property type="match status" value="1"/>
</dbReference>
<name>A0A7G9GEA6_9FIRM</name>
<dbReference type="PANTHER" id="PTHR43479">
    <property type="entry name" value="ACREF/ENVCD OPERON REPRESSOR-RELATED"/>
    <property type="match status" value="1"/>
</dbReference>
<dbReference type="KEGG" id="whj:H9Q79_02255"/>